<evidence type="ECO:0000256" key="1">
    <source>
        <dbReference type="SAM" id="Phobius"/>
    </source>
</evidence>
<dbReference type="SMART" id="SM00406">
    <property type="entry name" value="IGv"/>
    <property type="match status" value="1"/>
</dbReference>
<reference evidence="5" key="1">
    <citation type="submission" date="2025-08" db="UniProtKB">
        <authorList>
            <consortium name="RefSeq"/>
        </authorList>
    </citation>
    <scope>IDENTIFICATION</scope>
</reference>
<dbReference type="Proteomes" id="UP001652624">
    <property type="component" value="Chromosome 14"/>
</dbReference>
<keyword evidence="1" id="KW-0812">Transmembrane</keyword>
<evidence type="ECO:0000256" key="2">
    <source>
        <dbReference type="SAM" id="SignalP"/>
    </source>
</evidence>
<dbReference type="AlphaFoldDB" id="A0A1S2ZU25"/>
<evidence type="ECO:0000259" key="3">
    <source>
        <dbReference type="PROSITE" id="PS50835"/>
    </source>
</evidence>
<dbReference type="Gene3D" id="2.60.40.10">
    <property type="entry name" value="Immunoglobulins"/>
    <property type="match status" value="1"/>
</dbReference>
<dbReference type="InterPro" id="IPR013106">
    <property type="entry name" value="Ig_V-set"/>
</dbReference>
<dbReference type="SUPFAM" id="SSF48726">
    <property type="entry name" value="Immunoglobulin"/>
    <property type="match status" value="1"/>
</dbReference>
<feature type="domain" description="Ig-like" evidence="3">
    <location>
        <begin position="21"/>
        <end position="108"/>
    </location>
</feature>
<feature type="signal peptide" evidence="2">
    <location>
        <begin position="1"/>
        <end position="17"/>
    </location>
</feature>
<dbReference type="InterPro" id="IPR007110">
    <property type="entry name" value="Ig-like_dom"/>
</dbReference>
<dbReference type="RefSeq" id="XP_007524566.1">
    <property type="nucleotide sequence ID" value="XM_007524504.2"/>
</dbReference>
<dbReference type="GO" id="GO:0038023">
    <property type="term" value="F:signaling receptor activity"/>
    <property type="evidence" value="ECO:0007669"/>
    <property type="project" value="InterPro"/>
</dbReference>
<organism evidence="4 5">
    <name type="scientific">Erinaceus europaeus</name>
    <name type="common">Western European hedgehog</name>
    <dbReference type="NCBI Taxonomy" id="9365"/>
    <lineage>
        <taxon>Eukaryota</taxon>
        <taxon>Metazoa</taxon>
        <taxon>Chordata</taxon>
        <taxon>Craniata</taxon>
        <taxon>Vertebrata</taxon>
        <taxon>Euteleostomi</taxon>
        <taxon>Mammalia</taxon>
        <taxon>Eutheria</taxon>
        <taxon>Laurasiatheria</taxon>
        <taxon>Eulipotyphla</taxon>
        <taxon>Erinaceidae</taxon>
        <taxon>Erinaceinae</taxon>
        <taxon>Erinaceus</taxon>
    </lineage>
</organism>
<accession>A0A1S2ZU25</accession>
<dbReference type="InterPro" id="IPR036179">
    <property type="entry name" value="Ig-like_dom_sf"/>
</dbReference>
<sequence length="198" mass="22497">MSPWSPLFLLLLEVSWALHTPEICKSLAYLVTPKGSSVEITCSMEGLKGVYLKQRWPKDSNVIYYEQAQIYTVDTSFQGRITFSGSMSNLTITMRGLQPRDTGIFFCQYVMQMKEVPGPETFILVTDVQETWLTSVTFPIVLAVVCFFFGLGLGALCAMWRTQIKSLCWRKDKSSVCVVYEDMSYSHCNTLSTPNQYL</sequence>
<evidence type="ECO:0000313" key="5">
    <source>
        <dbReference type="RefSeq" id="XP_007524566.1"/>
    </source>
</evidence>
<keyword evidence="4" id="KW-1185">Reference proteome</keyword>
<dbReference type="Pfam" id="PF07686">
    <property type="entry name" value="V-set"/>
    <property type="match status" value="1"/>
</dbReference>
<dbReference type="PANTHER" id="PTHR15343">
    <property type="entry name" value="CD7"/>
    <property type="match status" value="1"/>
</dbReference>
<dbReference type="InterPro" id="IPR013783">
    <property type="entry name" value="Ig-like_fold"/>
</dbReference>
<keyword evidence="2" id="KW-0732">Signal</keyword>
<dbReference type="STRING" id="9365.ENSEEUP00000011296"/>
<dbReference type="InterPro" id="IPR039090">
    <property type="entry name" value="CD7"/>
</dbReference>
<evidence type="ECO:0000313" key="4">
    <source>
        <dbReference type="Proteomes" id="UP001652624"/>
    </source>
</evidence>
<dbReference type="GeneID" id="103114777"/>
<keyword evidence="1" id="KW-0472">Membrane</keyword>
<dbReference type="PANTHER" id="PTHR15343:SF0">
    <property type="entry name" value="T-CELL ANTIGEN CD7"/>
    <property type="match status" value="1"/>
</dbReference>
<dbReference type="GO" id="GO:0002250">
    <property type="term" value="P:adaptive immune response"/>
    <property type="evidence" value="ECO:0007669"/>
    <property type="project" value="InterPro"/>
</dbReference>
<keyword evidence="1" id="KW-1133">Transmembrane helix</keyword>
<dbReference type="PROSITE" id="PS50835">
    <property type="entry name" value="IG_LIKE"/>
    <property type="match status" value="1"/>
</dbReference>
<dbReference type="eggNOG" id="ENOG502SD5I">
    <property type="taxonomic scope" value="Eukaryota"/>
</dbReference>
<dbReference type="CTD" id="924"/>
<dbReference type="OrthoDB" id="9899013at2759"/>
<protein>
    <submittedName>
        <fullName evidence="5">T-cell antigen CD7</fullName>
    </submittedName>
</protein>
<dbReference type="GO" id="GO:0016020">
    <property type="term" value="C:membrane"/>
    <property type="evidence" value="ECO:0007669"/>
    <property type="project" value="InterPro"/>
</dbReference>
<name>A0A1S2ZU25_ERIEU</name>
<dbReference type="InParanoid" id="A0A1S2ZU25"/>
<proteinExistence type="predicted"/>
<gene>
    <name evidence="5" type="primary">CD7</name>
</gene>
<dbReference type="FunCoup" id="A0A1S2ZU25">
    <property type="interactions" value="279"/>
</dbReference>
<feature type="chain" id="PRO_5010266227" evidence="2">
    <location>
        <begin position="18"/>
        <end position="198"/>
    </location>
</feature>
<feature type="transmembrane region" description="Helical" evidence="1">
    <location>
        <begin position="136"/>
        <end position="160"/>
    </location>
</feature>